<evidence type="ECO:0000256" key="9">
    <source>
        <dbReference type="SAM" id="MobiDB-lite"/>
    </source>
</evidence>
<dbReference type="PROSITE" id="PS00614">
    <property type="entry name" value="IGPS"/>
    <property type="match status" value="1"/>
</dbReference>
<dbReference type="UniPathway" id="UPA00035">
    <property type="reaction ID" value="UER00043"/>
</dbReference>
<keyword evidence="5 8" id="KW-0822">Tryptophan biosynthesis</keyword>
<evidence type="ECO:0000256" key="8">
    <source>
        <dbReference type="HAMAP-Rule" id="MF_00134"/>
    </source>
</evidence>
<evidence type="ECO:0000256" key="2">
    <source>
        <dbReference type="ARBA" id="ARBA00004696"/>
    </source>
</evidence>
<dbReference type="InterPro" id="IPR013785">
    <property type="entry name" value="Aldolase_TIM"/>
</dbReference>
<dbReference type="EC" id="4.1.1.48" evidence="8"/>
<dbReference type="NCBIfam" id="NF001377">
    <property type="entry name" value="PRK00278.2-4"/>
    <property type="match status" value="1"/>
</dbReference>
<dbReference type="CDD" id="cd00331">
    <property type="entry name" value="IGPS"/>
    <property type="match status" value="1"/>
</dbReference>
<sequence>MTAAENILTRIVGQKREQVAQAKNRRPESQLRAEAAAAPPPRDFAAALRAAQPVGLIAEIKRASPSAGVIRADFDPVEIARQYAAAGAQCLSVLTDEPFFQGSLDDLRAVRQAVDLPLLRKDFLIDRYQIVEARAAGADCVLLIAECLNDCQLRELYFAASEWGMDCLIELYDPDNLDRVLALDPPLVGVNNRDLRSFTVDLNHTLRLAPRIVPRSLLVSESGIKTSADVARLKAHGVGAILVGETLMRAHDIPAAVAELMSLA</sequence>
<reference evidence="11" key="1">
    <citation type="journal article" date="2020" name="mSystems">
        <title>Genome- and Community-Level Interaction Insights into Carbon Utilization and Element Cycling Functions of Hydrothermarchaeota in Hydrothermal Sediment.</title>
        <authorList>
            <person name="Zhou Z."/>
            <person name="Liu Y."/>
            <person name="Xu W."/>
            <person name="Pan J."/>
            <person name="Luo Z.H."/>
            <person name="Li M."/>
        </authorList>
    </citation>
    <scope>NUCLEOTIDE SEQUENCE [LARGE SCALE GENOMIC DNA]</scope>
    <source>
        <strain evidence="11">SpSt-508</strain>
    </source>
</reference>
<dbReference type="InterPro" id="IPR013798">
    <property type="entry name" value="Indole-3-glycerol_P_synth_dom"/>
</dbReference>
<dbReference type="PANTHER" id="PTHR22854">
    <property type="entry name" value="TRYPTOPHAN BIOSYNTHESIS PROTEIN"/>
    <property type="match status" value="1"/>
</dbReference>
<comment type="catalytic activity">
    <reaction evidence="1 8">
        <text>1-(2-carboxyphenylamino)-1-deoxy-D-ribulose 5-phosphate + H(+) = (1S,2R)-1-C-(indol-3-yl)glycerol 3-phosphate + CO2 + H2O</text>
        <dbReference type="Rhea" id="RHEA:23476"/>
        <dbReference type="ChEBI" id="CHEBI:15377"/>
        <dbReference type="ChEBI" id="CHEBI:15378"/>
        <dbReference type="ChEBI" id="CHEBI:16526"/>
        <dbReference type="ChEBI" id="CHEBI:58613"/>
        <dbReference type="ChEBI" id="CHEBI:58866"/>
        <dbReference type="EC" id="4.1.1.48"/>
    </reaction>
</comment>
<comment type="similarity">
    <text evidence="8">Belongs to the TrpC family.</text>
</comment>
<keyword evidence="4 8" id="KW-0210">Decarboxylase</keyword>
<proteinExistence type="inferred from homology"/>
<evidence type="ECO:0000256" key="6">
    <source>
        <dbReference type="ARBA" id="ARBA00023141"/>
    </source>
</evidence>
<keyword evidence="6 8" id="KW-0057">Aromatic amino acid biosynthesis</keyword>
<keyword evidence="3 8" id="KW-0028">Amino-acid biosynthesis</keyword>
<dbReference type="HAMAP" id="MF_00134_B">
    <property type="entry name" value="IGPS_B"/>
    <property type="match status" value="1"/>
</dbReference>
<organism evidence="11">
    <name type="scientific">Schlesneria paludicola</name>
    <dbReference type="NCBI Taxonomy" id="360056"/>
    <lineage>
        <taxon>Bacteria</taxon>
        <taxon>Pseudomonadati</taxon>
        <taxon>Planctomycetota</taxon>
        <taxon>Planctomycetia</taxon>
        <taxon>Planctomycetales</taxon>
        <taxon>Planctomycetaceae</taxon>
        <taxon>Schlesneria</taxon>
    </lineage>
</organism>
<keyword evidence="7 8" id="KW-0456">Lyase</keyword>
<feature type="domain" description="Indole-3-glycerol phosphate synthase" evidence="10">
    <location>
        <begin position="8"/>
        <end position="260"/>
    </location>
</feature>
<dbReference type="GO" id="GO:0004425">
    <property type="term" value="F:indole-3-glycerol-phosphate synthase activity"/>
    <property type="evidence" value="ECO:0007669"/>
    <property type="project" value="UniProtKB-UniRule"/>
</dbReference>
<evidence type="ECO:0000256" key="4">
    <source>
        <dbReference type="ARBA" id="ARBA00022793"/>
    </source>
</evidence>
<comment type="pathway">
    <text evidence="2 8">Amino-acid biosynthesis; L-tryptophan biosynthesis; L-tryptophan from chorismate: step 4/5.</text>
</comment>
<dbReference type="Pfam" id="PF00218">
    <property type="entry name" value="IGPS"/>
    <property type="match status" value="1"/>
</dbReference>
<evidence type="ECO:0000256" key="1">
    <source>
        <dbReference type="ARBA" id="ARBA00001633"/>
    </source>
</evidence>
<dbReference type="GO" id="GO:0004640">
    <property type="term" value="F:phosphoribosylanthranilate isomerase activity"/>
    <property type="evidence" value="ECO:0007669"/>
    <property type="project" value="TreeGrafter"/>
</dbReference>
<feature type="region of interest" description="Disordered" evidence="9">
    <location>
        <begin position="18"/>
        <end position="38"/>
    </location>
</feature>
<dbReference type="EMBL" id="DSVQ01000018">
    <property type="protein sequence ID" value="HGT40695.1"/>
    <property type="molecule type" value="Genomic_DNA"/>
</dbReference>
<protein>
    <recommendedName>
        <fullName evidence="8">Indole-3-glycerol phosphate synthase</fullName>
        <shortName evidence="8">IGPS</shortName>
        <ecNumber evidence="8">4.1.1.48</ecNumber>
    </recommendedName>
</protein>
<dbReference type="FunFam" id="3.20.20.70:FF:000024">
    <property type="entry name" value="Indole-3-glycerol phosphate synthase"/>
    <property type="match status" value="1"/>
</dbReference>
<name>A0A7C4LMX3_9PLAN</name>
<evidence type="ECO:0000259" key="10">
    <source>
        <dbReference type="Pfam" id="PF00218"/>
    </source>
</evidence>
<dbReference type="PANTHER" id="PTHR22854:SF2">
    <property type="entry name" value="INDOLE-3-GLYCEROL-PHOSPHATE SYNTHASE"/>
    <property type="match status" value="1"/>
</dbReference>
<dbReference type="InterPro" id="IPR001468">
    <property type="entry name" value="Indole-3-GlycerolPSynthase_CS"/>
</dbReference>
<dbReference type="InterPro" id="IPR045186">
    <property type="entry name" value="Indole-3-glycerol_P_synth"/>
</dbReference>
<evidence type="ECO:0000313" key="11">
    <source>
        <dbReference type="EMBL" id="HGT40695.1"/>
    </source>
</evidence>
<dbReference type="NCBIfam" id="NF001373">
    <property type="entry name" value="PRK00278.1-6"/>
    <property type="match status" value="1"/>
</dbReference>
<evidence type="ECO:0000256" key="5">
    <source>
        <dbReference type="ARBA" id="ARBA00022822"/>
    </source>
</evidence>
<evidence type="ECO:0000256" key="7">
    <source>
        <dbReference type="ARBA" id="ARBA00023239"/>
    </source>
</evidence>
<dbReference type="SUPFAM" id="SSF51366">
    <property type="entry name" value="Ribulose-phoshate binding barrel"/>
    <property type="match status" value="1"/>
</dbReference>
<evidence type="ECO:0000256" key="3">
    <source>
        <dbReference type="ARBA" id="ARBA00022605"/>
    </source>
</evidence>
<dbReference type="InterPro" id="IPR011060">
    <property type="entry name" value="RibuloseP-bd_barrel"/>
</dbReference>
<comment type="caution">
    <text evidence="11">The sequence shown here is derived from an EMBL/GenBank/DDBJ whole genome shotgun (WGS) entry which is preliminary data.</text>
</comment>
<gene>
    <name evidence="8 11" type="primary">trpC</name>
    <name evidence="11" type="ORF">ENS64_15735</name>
</gene>
<dbReference type="GO" id="GO:0000162">
    <property type="term" value="P:L-tryptophan biosynthetic process"/>
    <property type="evidence" value="ECO:0007669"/>
    <property type="project" value="UniProtKB-UniRule"/>
</dbReference>
<dbReference type="AlphaFoldDB" id="A0A7C4LMX3"/>
<accession>A0A7C4LMX3</accession>
<dbReference type="Gene3D" id="3.20.20.70">
    <property type="entry name" value="Aldolase class I"/>
    <property type="match status" value="1"/>
</dbReference>